<dbReference type="PANTHER" id="PTHR30627">
    <property type="entry name" value="PEPTIDOGLYCAN D,D-TRANSPEPTIDASE"/>
    <property type="match status" value="1"/>
</dbReference>
<dbReference type="SUPFAM" id="SSF56601">
    <property type="entry name" value="beta-lactamase/transpeptidase-like"/>
    <property type="match status" value="1"/>
</dbReference>
<dbReference type="GO" id="GO:0051301">
    <property type="term" value="P:cell division"/>
    <property type="evidence" value="ECO:0007669"/>
    <property type="project" value="UniProtKB-KW"/>
</dbReference>
<reference evidence="3" key="1">
    <citation type="submission" date="2016-04" db="EMBL/GenBank/DDBJ databases">
        <authorList>
            <person name="Evans L.H."/>
            <person name="Alamgir A."/>
            <person name="Owens N."/>
            <person name="Weber N.D."/>
            <person name="Virtaneva K."/>
            <person name="Barbian K."/>
            <person name="Babar A."/>
            <person name="Rosenke K."/>
        </authorList>
    </citation>
    <scope>NUCLEOTIDE SEQUENCE</scope>
    <source>
        <strain evidence="3">Nono1</strain>
    </source>
</reference>
<dbReference type="GO" id="GO:0071555">
    <property type="term" value="P:cell wall organization"/>
    <property type="evidence" value="ECO:0007669"/>
    <property type="project" value="TreeGrafter"/>
</dbReference>
<dbReference type="EMBL" id="LT559118">
    <property type="protein sequence ID" value="SBP00358.1"/>
    <property type="molecule type" value="Genomic_DNA"/>
</dbReference>
<accession>A0A1M4ENG0</accession>
<gene>
    <name evidence="3" type="ORF">BN4615_P9874</name>
</gene>
<feature type="domain" description="Penicillin binding protein A dimerisation" evidence="2">
    <location>
        <begin position="39"/>
        <end position="108"/>
    </location>
</feature>
<keyword evidence="3" id="KW-0808">Transferase</keyword>
<dbReference type="Gene3D" id="3.90.1310.10">
    <property type="entry name" value="Penicillin-binding protein 2a (Domain 2)"/>
    <property type="match status" value="1"/>
</dbReference>
<protein>
    <submittedName>
        <fullName evidence="3">Cell division protein FtsI [Peptidoglycan synthetase]</fullName>
        <ecNumber evidence="3">2.4.1.129</ecNumber>
    </submittedName>
</protein>
<keyword evidence="3" id="KW-0328">Glycosyltransferase</keyword>
<evidence type="ECO:0000259" key="1">
    <source>
        <dbReference type="Pfam" id="PF00905"/>
    </source>
</evidence>
<proteinExistence type="predicted"/>
<dbReference type="InterPro" id="IPR012338">
    <property type="entry name" value="Beta-lactam/transpept-like"/>
</dbReference>
<evidence type="ECO:0000313" key="3">
    <source>
        <dbReference type="EMBL" id="SBP00358.1"/>
    </source>
</evidence>
<organism evidence="3">
    <name type="scientific">Nonomuraea gerenzanensis</name>
    <dbReference type="NCBI Taxonomy" id="93944"/>
    <lineage>
        <taxon>Bacteria</taxon>
        <taxon>Bacillati</taxon>
        <taxon>Actinomycetota</taxon>
        <taxon>Actinomycetes</taxon>
        <taxon>Streptosporangiales</taxon>
        <taxon>Streptosporangiaceae</taxon>
        <taxon>Nonomuraea</taxon>
    </lineage>
</organism>
<dbReference type="GO" id="GO:0071972">
    <property type="term" value="F:peptidoglycan L,D-transpeptidase activity"/>
    <property type="evidence" value="ECO:0007669"/>
    <property type="project" value="TreeGrafter"/>
</dbReference>
<feature type="domain" description="Penicillin-binding protein transpeptidase" evidence="1">
    <location>
        <begin position="142"/>
        <end position="452"/>
    </location>
</feature>
<dbReference type="PANTHER" id="PTHR30627:SF24">
    <property type="entry name" value="PENICILLIN-BINDING PROTEIN 4B"/>
    <property type="match status" value="1"/>
</dbReference>
<dbReference type="Gene3D" id="3.40.710.10">
    <property type="entry name" value="DD-peptidase/beta-lactamase superfamily"/>
    <property type="match status" value="1"/>
</dbReference>
<keyword evidence="3" id="KW-0132">Cell division</keyword>
<dbReference type="InterPro" id="IPR054120">
    <property type="entry name" value="PBPA_dimer"/>
</dbReference>
<dbReference type="Pfam" id="PF21922">
    <property type="entry name" value="PBP_dimer_2"/>
    <property type="match status" value="1"/>
</dbReference>
<sequence>MMLFALLAHITLIQAFGSPALNADRRNERALIERYGRPRGDIRTYDGTPVATSLRTTGGPYRYRRAYPRGEEYAALTGHVSLHRTTGIEQAQDTVLSGDDAKVRVRSLVGDGAVEGADVRLTIRDRVQRAAYQGLRTAGIPGAVVALDPATGAVLGLATYPTYDPNVLTTFDKGLLAETARRLRQSPAQPLLNRALNQLYPPGSTFKLVTAAAALASGEYSPMAPIDAPARLRLPGAPAYLDAGRCGAGRPTLAYAFQASCDAAFAAIGLQLGQDLLRDQAEAFGFNGGQLRIPLLATPSRYPAVTDRTQMALAAIGHHDNRVTPLMVAMLSAAVANNGVLMRPYLVEEVRLADGAVMHRASPVPYRTAVPPMSARYLAAMMTAVAPASGTGAGVPGMRMAAKTAASEAVPGEHAVITAFAPAEAPEVAVGVVLERPGRRVDAVATIARAVIEAALR</sequence>
<dbReference type="AlphaFoldDB" id="A0A1M4ENG0"/>
<evidence type="ECO:0000259" key="2">
    <source>
        <dbReference type="Pfam" id="PF21922"/>
    </source>
</evidence>
<dbReference type="GO" id="GO:0016757">
    <property type="term" value="F:glycosyltransferase activity"/>
    <property type="evidence" value="ECO:0007669"/>
    <property type="project" value="UniProtKB-KW"/>
</dbReference>
<keyword evidence="3" id="KW-0131">Cell cycle</keyword>
<dbReference type="EC" id="2.4.1.129" evidence="3"/>
<name>A0A1M4ENG0_9ACTN</name>
<dbReference type="InterPro" id="IPR001460">
    <property type="entry name" value="PCN-bd_Tpept"/>
</dbReference>
<dbReference type="GO" id="GO:0008658">
    <property type="term" value="F:penicillin binding"/>
    <property type="evidence" value="ECO:0007669"/>
    <property type="project" value="InterPro"/>
</dbReference>
<dbReference type="GO" id="GO:0005886">
    <property type="term" value="C:plasma membrane"/>
    <property type="evidence" value="ECO:0007669"/>
    <property type="project" value="TreeGrafter"/>
</dbReference>
<dbReference type="Pfam" id="PF00905">
    <property type="entry name" value="Transpeptidase"/>
    <property type="match status" value="1"/>
</dbReference>
<dbReference type="InterPro" id="IPR050515">
    <property type="entry name" value="Beta-lactam/transpept"/>
</dbReference>